<name>A0A5C3NY86_9APHY</name>
<protein>
    <submittedName>
        <fullName evidence="3">Uncharacterized protein</fullName>
    </submittedName>
</protein>
<keyword evidence="2" id="KW-0732">Signal</keyword>
<dbReference type="PANTHER" id="PTHR34587">
    <property type="entry name" value="VWFA DOMAIN-CONTAINING PROTEIN"/>
    <property type="match status" value="1"/>
</dbReference>
<feature type="signal peptide" evidence="2">
    <location>
        <begin position="1"/>
        <end position="19"/>
    </location>
</feature>
<evidence type="ECO:0000313" key="4">
    <source>
        <dbReference type="Proteomes" id="UP000308197"/>
    </source>
</evidence>
<feature type="chain" id="PRO_5022876663" evidence="2">
    <location>
        <begin position="20"/>
        <end position="492"/>
    </location>
</feature>
<keyword evidence="4" id="KW-1185">Reference proteome</keyword>
<evidence type="ECO:0000256" key="2">
    <source>
        <dbReference type="SAM" id="SignalP"/>
    </source>
</evidence>
<accession>A0A5C3NY86</accession>
<dbReference type="EMBL" id="ML211566">
    <property type="protein sequence ID" value="TFK81739.1"/>
    <property type="molecule type" value="Genomic_DNA"/>
</dbReference>
<feature type="compositionally biased region" description="Low complexity" evidence="1">
    <location>
        <begin position="453"/>
        <end position="483"/>
    </location>
</feature>
<gene>
    <name evidence="3" type="ORF">K466DRAFT_568843</name>
</gene>
<sequence length="492" mass="47164">MYPKALLIAFLSVSLGVNAHNKGQSASSVAADTCATGAAVKTVTVTQTASAAASSSTAILAANPNAGKGTGKGAAGNTGAATGATGKGGNNAGAAGTAAGNKGNTGAATGNKGNTGAATGSKGNTGAATGSKGNTGATGSKGNTGAATTTTAAAAATSVAANAGKGGNNAAATGNAAGNKGNTGNGNANAGGNAQTSLTIDPSNIFTFTQTGQEVPTAGQEASLTSTNNFINFCLQFPDKPKTNGQQITDGSCNQTPMGVIAAQSKMPSAKFQNPANGATIPANTNFDIQLAINNLETGHFTNPTTTFHMAPQVVNAQGLIKGHSHVTIEQLTSLDQKTPTDPTKFVFFKGLNDVAKNGILTTTVDGGLPAGTYRIATINSSANHQPALVAVAQRGALDDMVYFTVSANGAATGGNAGAAGAKGANGQAAAGAKGANGQAAAAPASTAAAAGATGAAAGKNGQTAAKGNKNAAAAAAAAGNRKTGAKNRRRF</sequence>
<dbReference type="Proteomes" id="UP000308197">
    <property type="component" value="Unassembled WGS sequence"/>
</dbReference>
<dbReference type="InParanoid" id="A0A5C3NY86"/>
<dbReference type="STRING" id="1314778.A0A5C3NY86"/>
<proteinExistence type="predicted"/>
<dbReference type="AlphaFoldDB" id="A0A5C3NY86"/>
<dbReference type="InterPro" id="IPR053216">
    <property type="entry name" value="Appressorial_penetr-assoc"/>
</dbReference>
<evidence type="ECO:0000256" key="1">
    <source>
        <dbReference type="SAM" id="MobiDB-lite"/>
    </source>
</evidence>
<feature type="region of interest" description="Disordered" evidence="1">
    <location>
        <begin position="453"/>
        <end position="492"/>
    </location>
</feature>
<organism evidence="3 4">
    <name type="scientific">Polyporus arcularius HHB13444</name>
    <dbReference type="NCBI Taxonomy" id="1314778"/>
    <lineage>
        <taxon>Eukaryota</taxon>
        <taxon>Fungi</taxon>
        <taxon>Dikarya</taxon>
        <taxon>Basidiomycota</taxon>
        <taxon>Agaricomycotina</taxon>
        <taxon>Agaricomycetes</taxon>
        <taxon>Polyporales</taxon>
        <taxon>Polyporaceae</taxon>
        <taxon>Polyporus</taxon>
    </lineage>
</organism>
<evidence type="ECO:0000313" key="3">
    <source>
        <dbReference type="EMBL" id="TFK81739.1"/>
    </source>
</evidence>
<reference evidence="3 4" key="1">
    <citation type="journal article" date="2019" name="Nat. Ecol. Evol.">
        <title>Megaphylogeny resolves global patterns of mushroom evolution.</title>
        <authorList>
            <person name="Varga T."/>
            <person name="Krizsan K."/>
            <person name="Foldi C."/>
            <person name="Dima B."/>
            <person name="Sanchez-Garcia M."/>
            <person name="Sanchez-Ramirez S."/>
            <person name="Szollosi G.J."/>
            <person name="Szarkandi J.G."/>
            <person name="Papp V."/>
            <person name="Albert L."/>
            <person name="Andreopoulos W."/>
            <person name="Angelini C."/>
            <person name="Antonin V."/>
            <person name="Barry K.W."/>
            <person name="Bougher N.L."/>
            <person name="Buchanan P."/>
            <person name="Buyck B."/>
            <person name="Bense V."/>
            <person name="Catcheside P."/>
            <person name="Chovatia M."/>
            <person name="Cooper J."/>
            <person name="Damon W."/>
            <person name="Desjardin D."/>
            <person name="Finy P."/>
            <person name="Geml J."/>
            <person name="Haridas S."/>
            <person name="Hughes K."/>
            <person name="Justo A."/>
            <person name="Karasinski D."/>
            <person name="Kautmanova I."/>
            <person name="Kiss B."/>
            <person name="Kocsube S."/>
            <person name="Kotiranta H."/>
            <person name="LaButti K.M."/>
            <person name="Lechner B.E."/>
            <person name="Liimatainen K."/>
            <person name="Lipzen A."/>
            <person name="Lukacs Z."/>
            <person name="Mihaltcheva S."/>
            <person name="Morgado L.N."/>
            <person name="Niskanen T."/>
            <person name="Noordeloos M.E."/>
            <person name="Ohm R.A."/>
            <person name="Ortiz-Santana B."/>
            <person name="Ovrebo C."/>
            <person name="Racz N."/>
            <person name="Riley R."/>
            <person name="Savchenko A."/>
            <person name="Shiryaev A."/>
            <person name="Soop K."/>
            <person name="Spirin V."/>
            <person name="Szebenyi C."/>
            <person name="Tomsovsky M."/>
            <person name="Tulloss R.E."/>
            <person name="Uehling J."/>
            <person name="Grigoriev I.V."/>
            <person name="Vagvolgyi C."/>
            <person name="Papp T."/>
            <person name="Martin F.M."/>
            <person name="Miettinen O."/>
            <person name="Hibbett D.S."/>
            <person name="Nagy L.G."/>
        </authorList>
    </citation>
    <scope>NUCLEOTIDE SEQUENCE [LARGE SCALE GENOMIC DNA]</scope>
    <source>
        <strain evidence="3 4">HHB13444</strain>
    </source>
</reference>
<dbReference type="PANTHER" id="PTHR34587:SF2">
    <property type="entry name" value="G-PROTEIN COUPLED RECEPTORS FAMILY 1 PROFILE DOMAIN-CONTAINING PROTEIN"/>
    <property type="match status" value="1"/>
</dbReference>
<feature type="region of interest" description="Disordered" evidence="1">
    <location>
        <begin position="114"/>
        <end position="146"/>
    </location>
</feature>